<dbReference type="OrthoDB" id="4159154at2759"/>
<dbReference type="GO" id="GO:0031505">
    <property type="term" value="P:fungal-type cell wall organization"/>
    <property type="evidence" value="ECO:0007669"/>
    <property type="project" value="TreeGrafter"/>
</dbReference>
<dbReference type="PANTHER" id="PTHR28019">
    <property type="entry name" value="CELL MEMBRANE PROTEIN YLR413W-RELATED"/>
    <property type="match status" value="1"/>
</dbReference>
<dbReference type="EMBL" id="JAGTJQ010000003">
    <property type="protein sequence ID" value="KAH7035484.1"/>
    <property type="molecule type" value="Genomic_DNA"/>
</dbReference>
<dbReference type="Proteomes" id="UP000756346">
    <property type="component" value="Unassembled WGS sequence"/>
</dbReference>
<comment type="caution">
    <text evidence="2">The sequence shown here is derived from an EMBL/GenBank/DDBJ whole genome shotgun (WGS) entry which is preliminary data.</text>
</comment>
<protein>
    <submittedName>
        <fullName evidence="2">Actin cortical patch SUR7/pH-response regulator pali</fullName>
    </submittedName>
</protein>
<dbReference type="Pfam" id="PF06687">
    <property type="entry name" value="SUR7"/>
    <property type="match status" value="1"/>
</dbReference>
<keyword evidence="1" id="KW-0812">Transmembrane</keyword>
<feature type="transmembrane region" description="Helical" evidence="1">
    <location>
        <begin position="200"/>
        <end position="231"/>
    </location>
</feature>
<proteinExistence type="predicted"/>
<dbReference type="GO" id="GO:0005886">
    <property type="term" value="C:plasma membrane"/>
    <property type="evidence" value="ECO:0007669"/>
    <property type="project" value="InterPro"/>
</dbReference>
<dbReference type="GeneID" id="70186095"/>
<evidence type="ECO:0000256" key="1">
    <source>
        <dbReference type="SAM" id="Phobius"/>
    </source>
</evidence>
<feature type="transmembrane region" description="Helical" evidence="1">
    <location>
        <begin position="292"/>
        <end position="320"/>
    </location>
</feature>
<feature type="transmembrane region" description="Helical" evidence="1">
    <location>
        <begin position="252"/>
        <end position="272"/>
    </location>
</feature>
<keyword evidence="1" id="KW-0472">Membrane</keyword>
<dbReference type="PANTHER" id="PTHR28019:SF7">
    <property type="entry name" value="SUR7 PROTEIN"/>
    <property type="match status" value="1"/>
</dbReference>
<keyword evidence="3" id="KW-1185">Reference proteome</keyword>
<reference evidence="2" key="1">
    <citation type="journal article" date="2021" name="Nat. Commun.">
        <title>Genetic determinants of endophytism in the Arabidopsis root mycobiome.</title>
        <authorList>
            <person name="Mesny F."/>
            <person name="Miyauchi S."/>
            <person name="Thiergart T."/>
            <person name="Pickel B."/>
            <person name="Atanasova L."/>
            <person name="Karlsson M."/>
            <person name="Huettel B."/>
            <person name="Barry K.W."/>
            <person name="Haridas S."/>
            <person name="Chen C."/>
            <person name="Bauer D."/>
            <person name="Andreopoulos W."/>
            <person name="Pangilinan J."/>
            <person name="LaButti K."/>
            <person name="Riley R."/>
            <person name="Lipzen A."/>
            <person name="Clum A."/>
            <person name="Drula E."/>
            <person name="Henrissat B."/>
            <person name="Kohler A."/>
            <person name="Grigoriev I.V."/>
            <person name="Martin F.M."/>
            <person name="Hacquard S."/>
        </authorList>
    </citation>
    <scope>NUCLEOTIDE SEQUENCE</scope>
    <source>
        <strain evidence="2">MPI-CAGE-CH-0230</strain>
    </source>
</reference>
<dbReference type="RefSeq" id="XP_046015577.1">
    <property type="nucleotide sequence ID" value="XM_046156549.1"/>
</dbReference>
<organism evidence="2 3">
    <name type="scientific">Microdochium trichocladiopsis</name>
    <dbReference type="NCBI Taxonomy" id="1682393"/>
    <lineage>
        <taxon>Eukaryota</taxon>
        <taxon>Fungi</taxon>
        <taxon>Dikarya</taxon>
        <taxon>Ascomycota</taxon>
        <taxon>Pezizomycotina</taxon>
        <taxon>Sordariomycetes</taxon>
        <taxon>Xylariomycetidae</taxon>
        <taxon>Xylariales</taxon>
        <taxon>Microdochiaceae</taxon>
        <taxon>Microdochium</taxon>
    </lineage>
</organism>
<keyword evidence="1" id="KW-1133">Transmembrane helix</keyword>
<name>A0A9P8YCE7_9PEZI</name>
<dbReference type="AlphaFoldDB" id="A0A9P8YCE7"/>
<accession>A0A9P8YCE7</accession>
<feature type="transmembrane region" description="Helical" evidence="1">
    <location>
        <begin position="12"/>
        <end position="34"/>
    </location>
</feature>
<evidence type="ECO:0000313" key="3">
    <source>
        <dbReference type="Proteomes" id="UP000756346"/>
    </source>
</evidence>
<dbReference type="InterPro" id="IPR052413">
    <property type="entry name" value="SUR7_domain"/>
</dbReference>
<sequence length="330" mass="35575">MGVFGSWKVKTWPLFIPLALSIAAFVLSMIALFAGTGPQQQALEEYHMLSLNVSGFGQDLLPSSTENDPAQPSESSSGGFWDSLGDTLGDIGDDIQDAVTDQVNDVIGDLADEITDKLGISQWYSLHVMNWCQGDFAPNSSVVGAWYNTTNCTERAAGIRFNLTEILNHEISVGPLHFNTAEIPLPERVERAVEDLNSALFALFVLFVLGAALSGFSILLTLATIAFSVLWGRRNGHRRQAGHKKTIIGNAVFNFLAVVVLAVAAAIATVIARKASAEITDAGDEVGISANAGMKFIGLCWGAFGAMFLAFVFWSSLCCFPRVTYRKSRV</sequence>
<gene>
    <name evidence="2" type="ORF">B0I36DRAFT_347248</name>
</gene>
<dbReference type="InterPro" id="IPR009571">
    <property type="entry name" value="SUR7/Rim9-like_fungi"/>
</dbReference>
<evidence type="ECO:0000313" key="2">
    <source>
        <dbReference type="EMBL" id="KAH7035484.1"/>
    </source>
</evidence>
<dbReference type="GO" id="GO:0051285">
    <property type="term" value="C:cell cortex of cell tip"/>
    <property type="evidence" value="ECO:0007669"/>
    <property type="project" value="TreeGrafter"/>
</dbReference>